<organism evidence="3 4">
    <name type="scientific">Cohnella suwonensis</name>
    <dbReference type="NCBI Taxonomy" id="696072"/>
    <lineage>
        <taxon>Bacteria</taxon>
        <taxon>Bacillati</taxon>
        <taxon>Bacillota</taxon>
        <taxon>Bacilli</taxon>
        <taxon>Bacillales</taxon>
        <taxon>Paenibacillaceae</taxon>
        <taxon>Cohnella</taxon>
    </lineage>
</organism>
<feature type="compositionally biased region" description="Low complexity" evidence="1">
    <location>
        <begin position="45"/>
        <end position="95"/>
    </location>
</feature>
<evidence type="ECO:0000313" key="4">
    <source>
        <dbReference type="Proteomes" id="UP001596105"/>
    </source>
</evidence>
<proteinExistence type="predicted"/>
<dbReference type="InterPro" id="IPR027954">
    <property type="entry name" value="Transcobalamin-like_C"/>
</dbReference>
<feature type="domain" description="Transcobalamin-like C-terminal" evidence="2">
    <location>
        <begin position="149"/>
        <end position="218"/>
    </location>
</feature>
<evidence type="ECO:0000259" key="2">
    <source>
        <dbReference type="Pfam" id="PF14478"/>
    </source>
</evidence>
<dbReference type="Pfam" id="PF14478">
    <property type="entry name" value="DUF4430"/>
    <property type="match status" value="1"/>
</dbReference>
<dbReference type="EMBL" id="JBHSMH010000064">
    <property type="protein sequence ID" value="MFC5470456.1"/>
    <property type="molecule type" value="Genomic_DNA"/>
</dbReference>
<dbReference type="Gene3D" id="2.170.130.30">
    <property type="match status" value="1"/>
</dbReference>
<gene>
    <name evidence="3" type="ORF">ACFPPD_17310</name>
</gene>
<protein>
    <submittedName>
        <fullName evidence="3">DUF4430 domain-containing protein</fullName>
    </submittedName>
</protein>
<comment type="caution">
    <text evidence="3">The sequence shown here is derived from an EMBL/GenBank/DDBJ whole genome shotgun (WGS) entry which is preliminary data.</text>
</comment>
<name>A0ABW0LYN3_9BACL</name>
<evidence type="ECO:0000313" key="3">
    <source>
        <dbReference type="EMBL" id="MFC5470456.1"/>
    </source>
</evidence>
<feature type="region of interest" description="Disordered" evidence="1">
    <location>
        <begin position="34"/>
        <end position="114"/>
    </location>
</feature>
<accession>A0ABW0LYN3</accession>
<evidence type="ECO:0000256" key="1">
    <source>
        <dbReference type="SAM" id="MobiDB-lite"/>
    </source>
</evidence>
<dbReference type="Proteomes" id="UP001596105">
    <property type="component" value="Unassembled WGS sequence"/>
</dbReference>
<sequence>MGNIISRLRSAAAGLILTLVVLVVIAGCSADGNGGTASASSAIQTEAPTPSAEPSAPAPSSSATATATMGGSSAEASPSGEVSPAPSPSASANPSNPSPSPKPGQDERPSDAAPATEAITISIEGNAEWGTILKAESVILSKGETPASVLKRAAKAHRLAFGIRGSGAMTYVEGIDGLFEFDDGPTSGWKYRVNGIVADIGAGAYKLEAGDRLEWYYVSEDAEAQEGKESTP</sequence>
<dbReference type="PROSITE" id="PS51257">
    <property type="entry name" value="PROKAR_LIPOPROTEIN"/>
    <property type="match status" value="1"/>
</dbReference>
<keyword evidence="4" id="KW-1185">Reference proteome</keyword>
<dbReference type="RefSeq" id="WP_209751282.1">
    <property type="nucleotide sequence ID" value="NZ_JBHSMH010000064.1"/>
</dbReference>
<reference evidence="4" key="1">
    <citation type="journal article" date="2019" name="Int. J. Syst. Evol. Microbiol.">
        <title>The Global Catalogue of Microorganisms (GCM) 10K type strain sequencing project: providing services to taxonomists for standard genome sequencing and annotation.</title>
        <authorList>
            <consortium name="The Broad Institute Genomics Platform"/>
            <consortium name="The Broad Institute Genome Sequencing Center for Infectious Disease"/>
            <person name="Wu L."/>
            <person name="Ma J."/>
        </authorList>
    </citation>
    <scope>NUCLEOTIDE SEQUENCE [LARGE SCALE GENOMIC DNA]</scope>
    <source>
        <strain evidence="4">CCUG 57113</strain>
    </source>
</reference>